<dbReference type="InParanoid" id="A0A0C3NS01"/>
<reference evidence="2" key="2">
    <citation type="submission" date="2015-01" db="EMBL/GenBank/DDBJ databases">
        <title>Evolutionary Origins and Diversification of the Mycorrhizal Mutualists.</title>
        <authorList>
            <consortium name="DOE Joint Genome Institute"/>
            <consortium name="Mycorrhizal Genomics Consortium"/>
            <person name="Kohler A."/>
            <person name="Kuo A."/>
            <person name="Nagy L.G."/>
            <person name="Floudas D."/>
            <person name="Copeland A."/>
            <person name="Barry K.W."/>
            <person name="Cichocki N."/>
            <person name="Veneault-Fourrey C."/>
            <person name="LaButti K."/>
            <person name="Lindquist E.A."/>
            <person name="Lipzen A."/>
            <person name="Lundell T."/>
            <person name="Morin E."/>
            <person name="Murat C."/>
            <person name="Riley R."/>
            <person name="Ohm R."/>
            <person name="Sun H."/>
            <person name="Tunlid A."/>
            <person name="Henrissat B."/>
            <person name="Grigoriev I.V."/>
            <person name="Hibbett D.S."/>
            <person name="Martin F."/>
        </authorList>
    </citation>
    <scope>NUCLEOTIDE SEQUENCE [LARGE SCALE GENOMIC DNA]</scope>
    <source>
        <strain evidence="2">Marx 270</strain>
    </source>
</reference>
<evidence type="ECO:0000313" key="2">
    <source>
        <dbReference type="Proteomes" id="UP000054217"/>
    </source>
</evidence>
<accession>A0A0C3NS01</accession>
<protein>
    <submittedName>
        <fullName evidence="1">Uncharacterized protein</fullName>
    </submittedName>
</protein>
<dbReference type="EMBL" id="KN832017">
    <property type="protein sequence ID" value="KIN98285.1"/>
    <property type="molecule type" value="Genomic_DNA"/>
</dbReference>
<sequence>MRLLAAVEYPIRYQGSSCCDCAEVLVIRQTVCYDAAETEVSENVCGYKTTNQCSRKPRSASRRPECRASSLSPEGFRVEFLLCDRQ</sequence>
<dbReference type="AlphaFoldDB" id="A0A0C3NS01"/>
<evidence type="ECO:0000313" key="1">
    <source>
        <dbReference type="EMBL" id="KIN98285.1"/>
    </source>
</evidence>
<gene>
    <name evidence="1" type="ORF">M404DRAFT_854611</name>
</gene>
<dbReference type="HOGENOM" id="CLU_2498782_0_0_1"/>
<dbReference type="Proteomes" id="UP000054217">
    <property type="component" value="Unassembled WGS sequence"/>
</dbReference>
<organism evidence="1 2">
    <name type="scientific">Pisolithus tinctorius Marx 270</name>
    <dbReference type="NCBI Taxonomy" id="870435"/>
    <lineage>
        <taxon>Eukaryota</taxon>
        <taxon>Fungi</taxon>
        <taxon>Dikarya</taxon>
        <taxon>Basidiomycota</taxon>
        <taxon>Agaricomycotina</taxon>
        <taxon>Agaricomycetes</taxon>
        <taxon>Agaricomycetidae</taxon>
        <taxon>Boletales</taxon>
        <taxon>Sclerodermatineae</taxon>
        <taxon>Pisolithaceae</taxon>
        <taxon>Pisolithus</taxon>
    </lineage>
</organism>
<name>A0A0C3NS01_PISTI</name>
<reference evidence="1 2" key="1">
    <citation type="submission" date="2014-04" db="EMBL/GenBank/DDBJ databases">
        <authorList>
            <consortium name="DOE Joint Genome Institute"/>
            <person name="Kuo A."/>
            <person name="Kohler A."/>
            <person name="Costa M.D."/>
            <person name="Nagy L.G."/>
            <person name="Floudas D."/>
            <person name="Copeland A."/>
            <person name="Barry K.W."/>
            <person name="Cichocki N."/>
            <person name="Veneault-Fourrey C."/>
            <person name="LaButti K."/>
            <person name="Lindquist E.A."/>
            <person name="Lipzen A."/>
            <person name="Lundell T."/>
            <person name="Morin E."/>
            <person name="Murat C."/>
            <person name="Sun H."/>
            <person name="Tunlid A."/>
            <person name="Henrissat B."/>
            <person name="Grigoriev I.V."/>
            <person name="Hibbett D.S."/>
            <person name="Martin F."/>
            <person name="Nordberg H.P."/>
            <person name="Cantor M.N."/>
            <person name="Hua S.X."/>
        </authorList>
    </citation>
    <scope>NUCLEOTIDE SEQUENCE [LARGE SCALE GENOMIC DNA]</scope>
    <source>
        <strain evidence="1 2">Marx 270</strain>
    </source>
</reference>
<keyword evidence="2" id="KW-1185">Reference proteome</keyword>
<proteinExistence type="predicted"/>